<protein>
    <submittedName>
        <fullName evidence="3">Uncharacterized protein</fullName>
    </submittedName>
</protein>
<evidence type="ECO:0000313" key="3">
    <source>
        <dbReference type="EMBL" id="KAI6655250.1"/>
    </source>
</evidence>
<name>A0AAV7K388_9METZ</name>
<dbReference type="AlphaFoldDB" id="A0AAV7K388"/>
<evidence type="ECO:0000256" key="2">
    <source>
        <dbReference type="SAM" id="SignalP"/>
    </source>
</evidence>
<keyword evidence="2" id="KW-0732">Signal</keyword>
<keyword evidence="1" id="KW-1133">Transmembrane helix</keyword>
<evidence type="ECO:0000256" key="1">
    <source>
        <dbReference type="SAM" id="Phobius"/>
    </source>
</evidence>
<dbReference type="Proteomes" id="UP001165289">
    <property type="component" value="Unassembled WGS sequence"/>
</dbReference>
<keyword evidence="4" id="KW-1185">Reference proteome</keyword>
<feature type="transmembrane region" description="Helical" evidence="1">
    <location>
        <begin position="153"/>
        <end position="179"/>
    </location>
</feature>
<keyword evidence="1" id="KW-0472">Membrane</keyword>
<dbReference type="EMBL" id="JAKMXF010000210">
    <property type="protein sequence ID" value="KAI6655250.1"/>
    <property type="molecule type" value="Genomic_DNA"/>
</dbReference>
<feature type="chain" id="PRO_5043316759" evidence="2">
    <location>
        <begin position="20"/>
        <end position="200"/>
    </location>
</feature>
<sequence>MRYYLLLCLLCVLTYRVLSHSCNSAQQCTATSLVQNSFLVQCIDNQCVCESDCFFYDFYVRGNITDTCIINSVCYSYSSENDTCYLITKSANSAVIYALFLGYVGGANYYIGRYDQAIIQTILFLILVPFSLLLCALNVYCCRGHKRRSSLTIRWFICNCIGVVIVVLLSVVLFIWWIVDIFLFANNMKLDGNQCSLSVS</sequence>
<feature type="transmembrane region" description="Helical" evidence="1">
    <location>
        <begin position="117"/>
        <end position="141"/>
    </location>
</feature>
<evidence type="ECO:0000313" key="4">
    <source>
        <dbReference type="Proteomes" id="UP001165289"/>
    </source>
</evidence>
<gene>
    <name evidence="3" type="ORF">LOD99_2538</name>
</gene>
<accession>A0AAV7K388</accession>
<proteinExistence type="predicted"/>
<feature type="signal peptide" evidence="2">
    <location>
        <begin position="1"/>
        <end position="19"/>
    </location>
</feature>
<comment type="caution">
    <text evidence="3">The sequence shown here is derived from an EMBL/GenBank/DDBJ whole genome shotgun (WGS) entry which is preliminary data.</text>
</comment>
<reference evidence="3 4" key="1">
    <citation type="journal article" date="2023" name="BMC Biol.">
        <title>The compact genome of the sponge Oopsacas minuta (Hexactinellida) is lacking key metazoan core genes.</title>
        <authorList>
            <person name="Santini S."/>
            <person name="Schenkelaars Q."/>
            <person name="Jourda C."/>
            <person name="Duchesne M."/>
            <person name="Belahbib H."/>
            <person name="Rocher C."/>
            <person name="Selva M."/>
            <person name="Riesgo A."/>
            <person name="Vervoort M."/>
            <person name="Leys S.P."/>
            <person name="Kodjabachian L."/>
            <person name="Le Bivic A."/>
            <person name="Borchiellini C."/>
            <person name="Claverie J.M."/>
            <person name="Renard E."/>
        </authorList>
    </citation>
    <scope>NUCLEOTIDE SEQUENCE [LARGE SCALE GENOMIC DNA]</scope>
    <source>
        <strain evidence="3">SPO-2</strain>
    </source>
</reference>
<keyword evidence="1" id="KW-0812">Transmembrane</keyword>
<organism evidence="3 4">
    <name type="scientific">Oopsacas minuta</name>
    <dbReference type="NCBI Taxonomy" id="111878"/>
    <lineage>
        <taxon>Eukaryota</taxon>
        <taxon>Metazoa</taxon>
        <taxon>Porifera</taxon>
        <taxon>Hexactinellida</taxon>
        <taxon>Hexasterophora</taxon>
        <taxon>Lyssacinosida</taxon>
        <taxon>Leucopsacidae</taxon>
        <taxon>Oopsacas</taxon>
    </lineage>
</organism>